<dbReference type="Gene3D" id="3.30.559.10">
    <property type="entry name" value="Chloramphenicol acetyltransferase-like domain"/>
    <property type="match status" value="1"/>
</dbReference>
<dbReference type="InterPro" id="IPR023213">
    <property type="entry name" value="CAT-like_dom_sf"/>
</dbReference>
<dbReference type="GO" id="GO:0003824">
    <property type="term" value="F:catalytic activity"/>
    <property type="evidence" value="ECO:0007669"/>
    <property type="project" value="InterPro"/>
</dbReference>
<dbReference type="STRING" id="708187.A0A1Q8S7S7"/>
<gene>
    <name evidence="2" type="ORF">CCHL11_01065</name>
</gene>
<dbReference type="GO" id="GO:0044550">
    <property type="term" value="P:secondary metabolite biosynthetic process"/>
    <property type="evidence" value="ECO:0007669"/>
    <property type="project" value="TreeGrafter"/>
</dbReference>
<dbReference type="OrthoDB" id="3791627at2759"/>
<dbReference type="PANTHER" id="PTHR45527">
    <property type="entry name" value="NONRIBOSOMAL PEPTIDE SYNTHETASE"/>
    <property type="match status" value="1"/>
</dbReference>
<organism evidence="2 3">
    <name type="scientific">Colletotrichum chlorophyti</name>
    <dbReference type="NCBI Taxonomy" id="708187"/>
    <lineage>
        <taxon>Eukaryota</taxon>
        <taxon>Fungi</taxon>
        <taxon>Dikarya</taxon>
        <taxon>Ascomycota</taxon>
        <taxon>Pezizomycotina</taxon>
        <taxon>Sordariomycetes</taxon>
        <taxon>Hypocreomycetidae</taxon>
        <taxon>Glomerellales</taxon>
        <taxon>Glomerellaceae</taxon>
        <taxon>Colletotrichum</taxon>
    </lineage>
</organism>
<dbReference type="Gene3D" id="3.30.559.30">
    <property type="entry name" value="Nonribosomal peptide synthetase, condensation domain"/>
    <property type="match status" value="1"/>
</dbReference>
<dbReference type="GO" id="GO:0043041">
    <property type="term" value="P:amino acid activation for nonribosomal peptide biosynthetic process"/>
    <property type="evidence" value="ECO:0007669"/>
    <property type="project" value="TreeGrafter"/>
</dbReference>
<dbReference type="SUPFAM" id="SSF52777">
    <property type="entry name" value="CoA-dependent acyltransferases"/>
    <property type="match status" value="2"/>
</dbReference>
<dbReference type="Pfam" id="PF00668">
    <property type="entry name" value="Condensation"/>
    <property type="match status" value="1"/>
</dbReference>
<dbReference type="InterPro" id="IPR001242">
    <property type="entry name" value="Condensation_dom"/>
</dbReference>
<sequence length="278" mass="30235">MATNPRETRLVIRLPHAKYDGISLPITLSSLRDAYIDPEEPLPPSPSFLALLHQSQALQTSALDFWCEELNGTGITNVLGNGILDVDNNSPSGNDTSIGWNHLPQPVTTTLKHTLQLQTAHAFTTVLEAAWAATLAQFTAAQNGGDEDKAIVFGEIVANRTTPLDGVDSVVGLCTNTIPVVVRGEKLFQGSLPGKFNSTVTYMDLEAVKWFDPKAVAFTDINNNAGLPETDQWTRPWTGTFRMGWRGPSALAFADIAMRPPRYWRKMTGLLGDDSGDA</sequence>
<keyword evidence="3" id="KW-1185">Reference proteome</keyword>
<dbReference type="AlphaFoldDB" id="A0A1Q8S7S7"/>
<dbReference type="GO" id="GO:0005737">
    <property type="term" value="C:cytoplasm"/>
    <property type="evidence" value="ECO:0007669"/>
    <property type="project" value="TreeGrafter"/>
</dbReference>
<protein>
    <submittedName>
        <fullName evidence="2">Nonribosomal peptide synthetase 1-like protein 2</fullName>
    </submittedName>
</protein>
<dbReference type="Proteomes" id="UP000186583">
    <property type="component" value="Unassembled WGS sequence"/>
</dbReference>
<accession>A0A1Q8S7S7</accession>
<dbReference type="EMBL" id="MPGH01000008">
    <property type="protein sequence ID" value="OLN97499.1"/>
    <property type="molecule type" value="Genomic_DNA"/>
</dbReference>
<dbReference type="GO" id="GO:0031177">
    <property type="term" value="F:phosphopantetheine binding"/>
    <property type="evidence" value="ECO:0007669"/>
    <property type="project" value="TreeGrafter"/>
</dbReference>
<evidence type="ECO:0000313" key="3">
    <source>
        <dbReference type="Proteomes" id="UP000186583"/>
    </source>
</evidence>
<evidence type="ECO:0000259" key="1">
    <source>
        <dbReference type="Pfam" id="PF00668"/>
    </source>
</evidence>
<reference evidence="2 3" key="1">
    <citation type="submission" date="2016-11" db="EMBL/GenBank/DDBJ databases">
        <title>Draft Genome Assembly of Colletotrichum chlorophyti a pathogen of herbaceous plants.</title>
        <authorList>
            <person name="Gan P."/>
            <person name="Narusaka M."/>
            <person name="Tsushima A."/>
            <person name="Narusaka Y."/>
            <person name="Takano Y."/>
            <person name="Shirasu K."/>
        </authorList>
    </citation>
    <scope>NUCLEOTIDE SEQUENCE [LARGE SCALE GENOMIC DNA]</scope>
    <source>
        <strain evidence="2 3">NTL11</strain>
    </source>
</reference>
<comment type="caution">
    <text evidence="2">The sequence shown here is derived from an EMBL/GenBank/DDBJ whole genome shotgun (WGS) entry which is preliminary data.</text>
</comment>
<feature type="domain" description="Condensation" evidence="1">
    <location>
        <begin position="6"/>
        <end position="230"/>
    </location>
</feature>
<dbReference type="PANTHER" id="PTHR45527:SF1">
    <property type="entry name" value="FATTY ACID SYNTHASE"/>
    <property type="match status" value="1"/>
</dbReference>
<name>A0A1Q8S7S7_9PEZI</name>
<proteinExistence type="predicted"/>
<evidence type="ECO:0000313" key="2">
    <source>
        <dbReference type="EMBL" id="OLN97499.1"/>
    </source>
</evidence>